<dbReference type="OrthoDB" id="9814202at2"/>
<keyword evidence="7" id="KW-1185">Reference proteome</keyword>
<gene>
    <name evidence="6" type="ORF">C0081_07930</name>
</gene>
<dbReference type="InterPro" id="IPR043128">
    <property type="entry name" value="Rev_trsase/Diguanyl_cyclase"/>
</dbReference>
<comment type="caution">
    <text evidence="6">The sequence shown here is derived from an EMBL/GenBank/DDBJ whole genome shotgun (WGS) entry which is preliminary data.</text>
</comment>
<dbReference type="Gene3D" id="3.30.70.270">
    <property type="match status" value="1"/>
</dbReference>
<dbReference type="Gene3D" id="3.30.450.20">
    <property type="entry name" value="PAS domain"/>
    <property type="match status" value="1"/>
</dbReference>
<dbReference type="InterPro" id="IPR001633">
    <property type="entry name" value="EAL_dom"/>
</dbReference>
<dbReference type="PROSITE" id="PS50883">
    <property type="entry name" value="EAL"/>
    <property type="match status" value="1"/>
</dbReference>
<dbReference type="Gene3D" id="3.20.20.450">
    <property type="entry name" value="EAL domain"/>
    <property type="match status" value="1"/>
</dbReference>
<dbReference type="SMART" id="SM00052">
    <property type="entry name" value="EAL"/>
    <property type="match status" value="1"/>
</dbReference>
<dbReference type="PANTHER" id="PTHR44757:SF2">
    <property type="entry name" value="BIOFILM ARCHITECTURE MAINTENANCE PROTEIN MBAA"/>
    <property type="match status" value="1"/>
</dbReference>
<dbReference type="PANTHER" id="PTHR44757">
    <property type="entry name" value="DIGUANYLATE CYCLASE DGCP"/>
    <property type="match status" value="1"/>
</dbReference>
<evidence type="ECO:0000313" key="7">
    <source>
        <dbReference type="Proteomes" id="UP000234881"/>
    </source>
</evidence>
<dbReference type="SUPFAM" id="SSF55785">
    <property type="entry name" value="PYP-like sensor domain (PAS domain)"/>
    <property type="match status" value="1"/>
</dbReference>
<proteinExistence type="predicted"/>
<evidence type="ECO:0000313" key="6">
    <source>
        <dbReference type="EMBL" id="PLW77794.1"/>
    </source>
</evidence>
<dbReference type="SMART" id="SM00267">
    <property type="entry name" value="GGDEF"/>
    <property type="match status" value="1"/>
</dbReference>
<dbReference type="CDD" id="cd01949">
    <property type="entry name" value="GGDEF"/>
    <property type="match status" value="1"/>
</dbReference>
<sequence>MLISESEDAQRSQIKSLMRELELAKEENALMEMIARHANDGLLIQDIYATIEWSNPSYARITGYSTEELRGHKPQEFLLPPENQMSKQDIEAFKYDIASDILDSFEVVRNVRKNGEFFWNQLSFAVVEYEDGRDPKVIVISRDVTEQIEREEKLKLAKQETQFRAEHDMLTGLPNRMKLNGFLSEALQNANTTDGEVGILHVDLDRFKAVNDMLGHAAGDAVLVHAADVMKAIMRPDDMVCRFGGDEFIIVCLGVSGFSYLENVAKQIISDLKKPFVWGDQKILFGSSIGIALSSEVHRDQEKLIRHADVALYEVKNNGRDGLLSYTRQVGDMVSRRTELSTSLSRAISDDQLGVVLQPQFDLSTRKVVGFESLIRWHHPQKGLLAPADFFEVAERNGRMEDIDAIAIKSALDALSHFHDVGFPSMRVSINVSAQMLNSPAYVDRLKWEADKRNLNPENIVIEVLETILIQSSDDTASRAIRALSAAGFGVELDDFGTGYSGLANLARLDIQGVKIDRSLVQDAHENHTSQVILEAVITLCRDLSLNVIAEGVECREQAEFLQGIGGSVIQGYGVARPMSLNNAVRWLRNTDMNAILTTSEESEKPELAMTAYV</sequence>
<protein>
    <recommendedName>
        <fullName evidence="8">GGDEF domain-containing protein</fullName>
    </recommendedName>
</protein>
<keyword evidence="1" id="KW-0175">Coiled coil</keyword>
<dbReference type="CDD" id="cd00130">
    <property type="entry name" value="PAS"/>
    <property type="match status" value="1"/>
</dbReference>
<feature type="coiled-coil region" evidence="1">
    <location>
        <begin position="7"/>
        <end position="34"/>
    </location>
</feature>
<feature type="domain" description="PAS" evidence="2">
    <location>
        <begin position="26"/>
        <end position="84"/>
    </location>
</feature>
<dbReference type="InterPro" id="IPR000014">
    <property type="entry name" value="PAS"/>
</dbReference>
<dbReference type="RefSeq" id="WP_101533278.1">
    <property type="nucleotide sequence ID" value="NZ_PKUQ01000015.1"/>
</dbReference>
<feature type="domain" description="GGDEF" evidence="5">
    <location>
        <begin position="195"/>
        <end position="328"/>
    </location>
</feature>
<dbReference type="Pfam" id="PF00990">
    <property type="entry name" value="GGDEF"/>
    <property type="match status" value="1"/>
</dbReference>
<evidence type="ECO:0000259" key="2">
    <source>
        <dbReference type="PROSITE" id="PS50112"/>
    </source>
</evidence>
<evidence type="ECO:0008006" key="8">
    <source>
        <dbReference type="Google" id="ProtNLM"/>
    </source>
</evidence>
<dbReference type="AlphaFoldDB" id="A0A2N5XTG0"/>
<dbReference type="NCBIfam" id="TIGR00254">
    <property type="entry name" value="GGDEF"/>
    <property type="match status" value="1"/>
</dbReference>
<dbReference type="Pfam" id="PF00563">
    <property type="entry name" value="EAL"/>
    <property type="match status" value="1"/>
</dbReference>
<dbReference type="PROSITE" id="PS50112">
    <property type="entry name" value="PAS"/>
    <property type="match status" value="1"/>
</dbReference>
<dbReference type="InterPro" id="IPR035965">
    <property type="entry name" value="PAS-like_dom_sf"/>
</dbReference>
<dbReference type="SMART" id="SM00086">
    <property type="entry name" value="PAC"/>
    <property type="match status" value="1"/>
</dbReference>
<dbReference type="SUPFAM" id="SSF55073">
    <property type="entry name" value="Nucleotide cyclase"/>
    <property type="match status" value="1"/>
</dbReference>
<name>A0A2N5XTG0_9HYPH</name>
<dbReference type="InterPro" id="IPR029787">
    <property type="entry name" value="Nucleotide_cyclase"/>
</dbReference>
<dbReference type="InterPro" id="IPR052155">
    <property type="entry name" value="Biofilm_reg_signaling"/>
</dbReference>
<dbReference type="SMART" id="SM00091">
    <property type="entry name" value="PAS"/>
    <property type="match status" value="1"/>
</dbReference>
<evidence type="ECO:0000259" key="3">
    <source>
        <dbReference type="PROSITE" id="PS50113"/>
    </source>
</evidence>
<evidence type="ECO:0000259" key="5">
    <source>
        <dbReference type="PROSITE" id="PS50887"/>
    </source>
</evidence>
<feature type="domain" description="EAL" evidence="4">
    <location>
        <begin position="337"/>
        <end position="592"/>
    </location>
</feature>
<dbReference type="PROSITE" id="PS50887">
    <property type="entry name" value="GGDEF"/>
    <property type="match status" value="1"/>
</dbReference>
<dbReference type="SUPFAM" id="SSF141868">
    <property type="entry name" value="EAL domain-like"/>
    <property type="match status" value="1"/>
</dbReference>
<dbReference type="Pfam" id="PF13426">
    <property type="entry name" value="PAS_9"/>
    <property type="match status" value="1"/>
</dbReference>
<dbReference type="InterPro" id="IPR001610">
    <property type="entry name" value="PAC"/>
</dbReference>
<evidence type="ECO:0000259" key="4">
    <source>
        <dbReference type="PROSITE" id="PS50883"/>
    </source>
</evidence>
<dbReference type="InterPro" id="IPR035919">
    <property type="entry name" value="EAL_sf"/>
</dbReference>
<dbReference type="CDD" id="cd01948">
    <property type="entry name" value="EAL"/>
    <property type="match status" value="1"/>
</dbReference>
<feature type="domain" description="PAC" evidence="3">
    <location>
        <begin position="101"/>
        <end position="156"/>
    </location>
</feature>
<dbReference type="Proteomes" id="UP000234881">
    <property type="component" value="Unassembled WGS sequence"/>
</dbReference>
<evidence type="ECO:0000256" key="1">
    <source>
        <dbReference type="SAM" id="Coils"/>
    </source>
</evidence>
<dbReference type="EMBL" id="PKUQ01000015">
    <property type="protein sequence ID" value="PLW77794.1"/>
    <property type="molecule type" value="Genomic_DNA"/>
</dbReference>
<dbReference type="NCBIfam" id="TIGR00229">
    <property type="entry name" value="sensory_box"/>
    <property type="match status" value="1"/>
</dbReference>
<accession>A0A2N5XTG0</accession>
<dbReference type="PROSITE" id="PS50113">
    <property type="entry name" value="PAC"/>
    <property type="match status" value="1"/>
</dbReference>
<dbReference type="InterPro" id="IPR000160">
    <property type="entry name" value="GGDEF_dom"/>
</dbReference>
<dbReference type="InterPro" id="IPR000700">
    <property type="entry name" value="PAS-assoc_C"/>
</dbReference>
<reference evidence="6 7" key="1">
    <citation type="submission" date="2018-01" db="EMBL/GenBank/DDBJ databases">
        <title>The draft genome sequence of Cohaesibacter sp. H1304.</title>
        <authorList>
            <person name="Wang N.-N."/>
            <person name="Du Z.-J."/>
        </authorList>
    </citation>
    <scope>NUCLEOTIDE SEQUENCE [LARGE SCALE GENOMIC DNA]</scope>
    <source>
        <strain evidence="6 7">H1304</strain>
    </source>
</reference>
<organism evidence="6 7">
    <name type="scientific">Cohaesibacter celericrescens</name>
    <dbReference type="NCBI Taxonomy" id="2067669"/>
    <lineage>
        <taxon>Bacteria</taxon>
        <taxon>Pseudomonadati</taxon>
        <taxon>Pseudomonadota</taxon>
        <taxon>Alphaproteobacteria</taxon>
        <taxon>Hyphomicrobiales</taxon>
        <taxon>Cohaesibacteraceae</taxon>
    </lineage>
</organism>